<dbReference type="SUPFAM" id="SSF53756">
    <property type="entry name" value="UDP-Glycosyltransferase/glycogen phosphorylase"/>
    <property type="match status" value="1"/>
</dbReference>
<dbReference type="Gene3D" id="3.40.50.2000">
    <property type="entry name" value="Glycogen Phosphorylase B"/>
    <property type="match status" value="1"/>
</dbReference>
<protein>
    <submittedName>
        <fullName evidence="2">Glycosyltransferase</fullName>
        <ecNumber evidence="2">2.4.-.-</ecNumber>
    </submittedName>
</protein>
<feature type="domain" description="Glycosyltransferase subfamily 4-like N-terminal" evidence="1">
    <location>
        <begin position="14"/>
        <end position="132"/>
    </location>
</feature>
<dbReference type="InterPro" id="IPR028098">
    <property type="entry name" value="Glyco_trans_4-like_N"/>
</dbReference>
<gene>
    <name evidence="2" type="ORF">KC729_12825</name>
</gene>
<keyword evidence="2" id="KW-0808">Transferase</keyword>
<evidence type="ECO:0000313" key="2">
    <source>
        <dbReference type="EMBL" id="MCA9728564.1"/>
    </source>
</evidence>
<dbReference type="Proteomes" id="UP000697710">
    <property type="component" value="Unassembled WGS sequence"/>
</dbReference>
<reference evidence="2" key="1">
    <citation type="submission" date="2020-04" db="EMBL/GenBank/DDBJ databases">
        <authorList>
            <person name="Zhang T."/>
        </authorList>
    </citation>
    <scope>NUCLEOTIDE SEQUENCE</scope>
    <source>
        <strain evidence="2">HKST-UBA01</strain>
    </source>
</reference>
<dbReference type="Pfam" id="PF13439">
    <property type="entry name" value="Glyco_transf_4"/>
    <property type="match status" value="1"/>
</dbReference>
<accession>A0A956RRG1</accession>
<keyword evidence="2" id="KW-0328">Glycosyltransferase</keyword>
<name>A0A956RRG1_UNCEI</name>
<feature type="non-terminal residue" evidence="2">
    <location>
        <position position="135"/>
    </location>
</feature>
<evidence type="ECO:0000313" key="3">
    <source>
        <dbReference type="Proteomes" id="UP000697710"/>
    </source>
</evidence>
<reference evidence="2" key="2">
    <citation type="journal article" date="2021" name="Microbiome">
        <title>Successional dynamics and alternative stable states in a saline activated sludge microbial community over 9 years.</title>
        <authorList>
            <person name="Wang Y."/>
            <person name="Ye J."/>
            <person name="Ju F."/>
            <person name="Liu L."/>
            <person name="Boyd J.A."/>
            <person name="Deng Y."/>
            <person name="Parks D.H."/>
            <person name="Jiang X."/>
            <person name="Yin X."/>
            <person name="Woodcroft B.J."/>
            <person name="Tyson G.W."/>
            <person name="Hugenholtz P."/>
            <person name="Polz M.F."/>
            <person name="Zhang T."/>
        </authorList>
    </citation>
    <scope>NUCLEOTIDE SEQUENCE</scope>
    <source>
        <strain evidence="2">HKST-UBA01</strain>
    </source>
</reference>
<evidence type="ECO:0000259" key="1">
    <source>
        <dbReference type="Pfam" id="PF13439"/>
    </source>
</evidence>
<dbReference type="AlphaFoldDB" id="A0A956RRG1"/>
<dbReference type="EC" id="2.4.-.-" evidence="2"/>
<dbReference type="EMBL" id="JAGQHR010000418">
    <property type="protein sequence ID" value="MCA9728564.1"/>
    <property type="molecule type" value="Genomic_DNA"/>
</dbReference>
<sequence>MRILHVIKIGGLAGAEKHVLELVDALRTQGLDARICVLADPAVPIDDVYEEIRRRGIPFETFPARKRLNWAVRRHLIDEFRRVRPDIVHTHLIHADFYAVPAARRAEVPAVVSTRHDQLGFRRRWSLRALNRWLL</sequence>
<dbReference type="GO" id="GO:0016757">
    <property type="term" value="F:glycosyltransferase activity"/>
    <property type="evidence" value="ECO:0007669"/>
    <property type="project" value="UniProtKB-KW"/>
</dbReference>
<comment type="caution">
    <text evidence="2">The sequence shown here is derived from an EMBL/GenBank/DDBJ whole genome shotgun (WGS) entry which is preliminary data.</text>
</comment>
<organism evidence="2 3">
    <name type="scientific">Eiseniibacteriota bacterium</name>
    <dbReference type="NCBI Taxonomy" id="2212470"/>
    <lineage>
        <taxon>Bacteria</taxon>
        <taxon>Candidatus Eiseniibacteriota</taxon>
    </lineage>
</organism>
<proteinExistence type="predicted"/>